<dbReference type="InterPro" id="IPR015163">
    <property type="entry name" value="Cdc6_C"/>
</dbReference>
<dbReference type="SMART" id="SM00382">
    <property type="entry name" value="AAA"/>
    <property type="match status" value="1"/>
</dbReference>
<dbReference type="PANTHER" id="PTHR10763">
    <property type="entry name" value="CELL DIVISION CONTROL PROTEIN 6-RELATED"/>
    <property type="match status" value="1"/>
</dbReference>
<feature type="compositionally biased region" description="Polar residues" evidence="2">
    <location>
        <begin position="146"/>
        <end position="166"/>
    </location>
</feature>
<dbReference type="GO" id="GO:0006270">
    <property type="term" value="P:DNA replication initiation"/>
    <property type="evidence" value="ECO:0007669"/>
    <property type="project" value="TreeGrafter"/>
</dbReference>
<organism evidence="4 5">
    <name type="scientific">Fonsecaea nubica</name>
    <dbReference type="NCBI Taxonomy" id="856822"/>
    <lineage>
        <taxon>Eukaryota</taxon>
        <taxon>Fungi</taxon>
        <taxon>Dikarya</taxon>
        <taxon>Ascomycota</taxon>
        <taxon>Pezizomycotina</taxon>
        <taxon>Eurotiomycetes</taxon>
        <taxon>Chaetothyriomycetidae</taxon>
        <taxon>Chaetothyriales</taxon>
        <taxon>Herpotrichiellaceae</taxon>
        <taxon>Fonsecaea</taxon>
    </lineage>
</organism>
<dbReference type="CDD" id="cd00009">
    <property type="entry name" value="AAA"/>
    <property type="match status" value="1"/>
</dbReference>
<dbReference type="GeneID" id="34592947"/>
<protein>
    <recommendedName>
        <fullName evidence="3">AAA+ ATPase domain-containing protein</fullName>
    </recommendedName>
</protein>
<dbReference type="InterPro" id="IPR036388">
    <property type="entry name" value="WH-like_DNA-bd_sf"/>
</dbReference>
<dbReference type="GO" id="GO:0005634">
    <property type="term" value="C:nucleus"/>
    <property type="evidence" value="ECO:0007669"/>
    <property type="project" value="TreeGrafter"/>
</dbReference>
<feature type="region of interest" description="Disordered" evidence="2">
    <location>
        <begin position="96"/>
        <end position="179"/>
    </location>
</feature>
<dbReference type="GO" id="GO:0016887">
    <property type="term" value="F:ATP hydrolysis activity"/>
    <property type="evidence" value="ECO:0007669"/>
    <property type="project" value="InterPro"/>
</dbReference>
<name>A0A178CHD5_9EURO</name>
<dbReference type="SUPFAM" id="SSF52540">
    <property type="entry name" value="P-loop containing nucleoside triphosphate hydrolases"/>
    <property type="match status" value="1"/>
</dbReference>
<dbReference type="InterPro" id="IPR027417">
    <property type="entry name" value="P-loop_NTPase"/>
</dbReference>
<reference evidence="4 5" key="1">
    <citation type="submission" date="2016-03" db="EMBL/GenBank/DDBJ databases">
        <title>The draft genome sequence of Fonsecaea nubica causative agent of cutaneous subcutaneous infection in human host.</title>
        <authorList>
            <person name="Costa F."/>
            <person name="Sybren D.H."/>
            <person name="Raittz R.T."/>
            <person name="Weiss V.A."/>
            <person name="Leao A.C."/>
            <person name="Gomes R."/>
            <person name="De Souza E.M."/>
            <person name="Pedrosa F.O."/>
            <person name="Steffens M.B."/>
            <person name="Bombassaro A."/>
            <person name="Tadra-Sfeir M.Z."/>
            <person name="Moreno L.F."/>
            <person name="Najafzadeh M.J."/>
            <person name="Felipe M.S."/>
            <person name="Teixeira M."/>
            <person name="Sun J."/>
            <person name="Xi L."/>
            <person name="Castro M.A."/>
            <person name="Vicente V.A."/>
        </authorList>
    </citation>
    <scope>NUCLEOTIDE SEQUENCE [LARGE SCALE GENOMIC DNA]</scope>
    <source>
        <strain evidence="4 5">CBS 269.64</strain>
    </source>
</reference>
<sequence>MWRQDQECQVQPGLSGGTLLPSKRGRVDSWQARLMGGSWLGCMTRACHFLSRVPRAFHSFNFLQLQPIKSSDDHIKWLPQCWESVLDEFWMNKDALADGPDTPPSPKRRTRRSVPEIYQDAAENKVLGKSNTRLVGGRNGRKNDTVQDSPVKNNTNTTKPIGNSNHQTDENLPPSIVSTPTNIRFKDALALSAPSTPKHRVRLVGRLLTPQSSRTSTPARSQNVYSQARQLFTQAGNGKIIGREAERRQLTNFISKAIETRLGGCTYVSGPPGTGKSALVQEIMQEFQAGSVTSTTINCVSLKSSTEVLARLSQVFCPGNGSSKSSKAALARLFTTKKAKSEMRLVLLDEIDTLLAGDCEMLYSIFEWAMHPSSTLILIGIANALDLTDRFLPRLKLRNLKPQLLPFLPYSAQQIATIISDKLRSLITNGTADGADSIPLMHPAAIQLAGKKISSQTGDLRKAFSLVRRALDQVEQETLLKMSREQSVTPTKQPLQEISNVASTQIVPSPVRRDDRSVLNHLTWETAPKVSIAHVAKIAATIFNNGTLSRLSGLNLQQKAVLCSLVASEARQHRRDPYTTPSKSGSRLPTIKSLFEKYAQLCKRDDGLLQPLKNTEFRDVVASLETLGLVQEASGRSSGLLTPANTPSRNGRAMDDKQVVSAVSEKEMRDSLTGPGSDLLLRLLEE</sequence>
<feature type="compositionally biased region" description="Polar residues" evidence="2">
    <location>
        <begin position="635"/>
        <end position="649"/>
    </location>
</feature>
<dbReference type="Gene3D" id="3.40.50.300">
    <property type="entry name" value="P-loop containing nucleotide triphosphate hydrolases"/>
    <property type="match status" value="1"/>
</dbReference>
<dbReference type="Proteomes" id="UP000185904">
    <property type="component" value="Unassembled WGS sequence"/>
</dbReference>
<dbReference type="PANTHER" id="PTHR10763:SF26">
    <property type="entry name" value="CELL DIVISION CONTROL PROTEIN 6 HOMOLOG"/>
    <property type="match status" value="1"/>
</dbReference>
<dbReference type="RefSeq" id="XP_022496165.1">
    <property type="nucleotide sequence ID" value="XM_022647819.1"/>
</dbReference>
<accession>A0A178CHD5</accession>
<dbReference type="Pfam" id="PF00004">
    <property type="entry name" value="AAA"/>
    <property type="match status" value="1"/>
</dbReference>
<evidence type="ECO:0000256" key="2">
    <source>
        <dbReference type="SAM" id="MobiDB-lite"/>
    </source>
</evidence>
<evidence type="ECO:0000259" key="3">
    <source>
        <dbReference type="SMART" id="SM00382"/>
    </source>
</evidence>
<feature type="domain" description="AAA+ ATPase" evidence="3">
    <location>
        <begin position="262"/>
        <end position="401"/>
    </location>
</feature>
<dbReference type="GO" id="GO:0003688">
    <property type="term" value="F:DNA replication origin binding"/>
    <property type="evidence" value="ECO:0007669"/>
    <property type="project" value="TreeGrafter"/>
</dbReference>
<evidence type="ECO:0000256" key="1">
    <source>
        <dbReference type="ARBA" id="ARBA00022705"/>
    </source>
</evidence>
<dbReference type="GO" id="GO:0005524">
    <property type="term" value="F:ATP binding"/>
    <property type="evidence" value="ECO:0007669"/>
    <property type="project" value="InterPro"/>
</dbReference>
<feature type="region of interest" description="Disordered" evidence="2">
    <location>
        <begin position="635"/>
        <end position="656"/>
    </location>
</feature>
<dbReference type="GO" id="GO:0033314">
    <property type="term" value="P:mitotic DNA replication checkpoint signaling"/>
    <property type="evidence" value="ECO:0007669"/>
    <property type="project" value="TreeGrafter"/>
</dbReference>
<proteinExistence type="predicted"/>
<dbReference type="EMBL" id="LVCJ01000090">
    <property type="protein sequence ID" value="OAL28131.1"/>
    <property type="molecule type" value="Genomic_DNA"/>
</dbReference>
<dbReference type="OrthoDB" id="1926878at2759"/>
<evidence type="ECO:0000313" key="5">
    <source>
        <dbReference type="Proteomes" id="UP000185904"/>
    </source>
</evidence>
<evidence type="ECO:0000313" key="4">
    <source>
        <dbReference type="EMBL" id="OAL28131.1"/>
    </source>
</evidence>
<dbReference type="Pfam" id="PF09079">
    <property type="entry name" value="WHD_Cdc6"/>
    <property type="match status" value="1"/>
</dbReference>
<keyword evidence="5" id="KW-1185">Reference proteome</keyword>
<keyword evidence="1" id="KW-0235">DNA replication</keyword>
<dbReference type="InterPro" id="IPR050311">
    <property type="entry name" value="ORC1/CDC6"/>
</dbReference>
<dbReference type="InterPro" id="IPR003593">
    <property type="entry name" value="AAA+_ATPase"/>
</dbReference>
<gene>
    <name evidence="4" type="ORF">AYO20_09550</name>
</gene>
<dbReference type="Pfam" id="PF22606">
    <property type="entry name" value="Cdc6-ORC-like_ATPase_lid"/>
    <property type="match status" value="1"/>
</dbReference>
<comment type="caution">
    <text evidence="4">The sequence shown here is derived from an EMBL/GenBank/DDBJ whole genome shotgun (WGS) entry which is preliminary data.</text>
</comment>
<dbReference type="Gene3D" id="1.10.8.60">
    <property type="match status" value="1"/>
</dbReference>
<dbReference type="InterPro" id="IPR003959">
    <property type="entry name" value="ATPase_AAA_core"/>
</dbReference>
<dbReference type="AlphaFoldDB" id="A0A178CHD5"/>
<dbReference type="InterPro" id="IPR054425">
    <property type="entry name" value="Cdc6_ORC1-like_ATPase_lid"/>
</dbReference>
<dbReference type="Gene3D" id="1.10.10.10">
    <property type="entry name" value="Winged helix-like DNA-binding domain superfamily/Winged helix DNA-binding domain"/>
    <property type="match status" value="1"/>
</dbReference>